<keyword evidence="1 3" id="KW-0963">Cytoplasm</keyword>
<accession>A0A841C3Z9</accession>
<dbReference type="CDD" id="cd01734">
    <property type="entry name" value="YlxS_C"/>
    <property type="match status" value="1"/>
</dbReference>
<dbReference type="Pfam" id="PF17384">
    <property type="entry name" value="DUF150_C"/>
    <property type="match status" value="1"/>
</dbReference>
<dbReference type="Pfam" id="PF02576">
    <property type="entry name" value="RimP_N"/>
    <property type="match status" value="1"/>
</dbReference>
<dbReference type="RefSeq" id="WP_183540940.1">
    <property type="nucleotide sequence ID" value="NZ_JACHHV010000037.1"/>
</dbReference>
<dbReference type="InterPro" id="IPR028998">
    <property type="entry name" value="RimP_C"/>
</dbReference>
<reference evidence="6 7" key="1">
    <citation type="submission" date="2020-08" db="EMBL/GenBank/DDBJ databases">
        <title>Genomic Encyclopedia of Type Strains, Phase IV (KMG-IV): sequencing the most valuable type-strain genomes for metagenomic binning, comparative biology and taxonomic classification.</title>
        <authorList>
            <person name="Goeker M."/>
        </authorList>
    </citation>
    <scope>NUCLEOTIDE SEQUENCE [LARGE SCALE GENOMIC DNA]</scope>
    <source>
        <strain evidence="6 7">DSM 14925</strain>
    </source>
</reference>
<dbReference type="HAMAP" id="MF_01077">
    <property type="entry name" value="RimP"/>
    <property type="match status" value="1"/>
</dbReference>
<keyword evidence="2 3" id="KW-0690">Ribosome biogenesis</keyword>
<gene>
    <name evidence="3" type="primary">rimP</name>
    <name evidence="6" type="ORF">HNQ37_001570</name>
</gene>
<dbReference type="Proteomes" id="UP000562464">
    <property type="component" value="Unassembled WGS sequence"/>
</dbReference>
<dbReference type="AlphaFoldDB" id="A0A841C3Z9"/>
<dbReference type="InterPro" id="IPR003728">
    <property type="entry name" value="Ribosome_maturation_RimP"/>
</dbReference>
<name>A0A841C3Z9_9LACT</name>
<dbReference type="InterPro" id="IPR035956">
    <property type="entry name" value="RimP_N_sf"/>
</dbReference>
<dbReference type="PANTHER" id="PTHR33867:SF1">
    <property type="entry name" value="RIBOSOME MATURATION FACTOR RIMP"/>
    <property type="match status" value="1"/>
</dbReference>
<comment type="caution">
    <text evidence="6">The sequence shown here is derived from an EMBL/GenBank/DDBJ whole genome shotgun (WGS) entry which is preliminary data.</text>
</comment>
<dbReference type="SUPFAM" id="SSF75420">
    <property type="entry name" value="YhbC-like, N-terminal domain"/>
    <property type="match status" value="1"/>
</dbReference>
<evidence type="ECO:0000259" key="4">
    <source>
        <dbReference type="Pfam" id="PF02576"/>
    </source>
</evidence>
<dbReference type="PANTHER" id="PTHR33867">
    <property type="entry name" value="RIBOSOME MATURATION FACTOR RIMP"/>
    <property type="match status" value="1"/>
</dbReference>
<dbReference type="GO" id="GO:0000028">
    <property type="term" value="P:ribosomal small subunit assembly"/>
    <property type="evidence" value="ECO:0007669"/>
    <property type="project" value="TreeGrafter"/>
</dbReference>
<dbReference type="GO" id="GO:0005829">
    <property type="term" value="C:cytosol"/>
    <property type="evidence" value="ECO:0007669"/>
    <property type="project" value="TreeGrafter"/>
</dbReference>
<evidence type="ECO:0000256" key="2">
    <source>
        <dbReference type="ARBA" id="ARBA00022517"/>
    </source>
</evidence>
<evidence type="ECO:0000313" key="7">
    <source>
        <dbReference type="Proteomes" id="UP000562464"/>
    </source>
</evidence>
<sequence>MSEIPKIVEAFILPHLTAPYELVDVEWEKMGGDMILSILVDKETGGVSIDETAELSEIISPLLDTIKPDPFPKEGYLLEVASPGVERPLKKAEHFEKSIGENVFVSTYHKIESEKEFIGELLKFEDGVLTVNVAVKNNKTKQIEIPMSAIAKAQTMVKF</sequence>
<comment type="similarity">
    <text evidence="3">Belongs to the RimP family.</text>
</comment>
<protein>
    <recommendedName>
        <fullName evidence="3">Ribosome maturation factor RimP</fullName>
    </recommendedName>
</protein>
<comment type="function">
    <text evidence="3">Required for maturation of 30S ribosomal subunits.</text>
</comment>
<evidence type="ECO:0000259" key="5">
    <source>
        <dbReference type="Pfam" id="PF17384"/>
    </source>
</evidence>
<dbReference type="EMBL" id="JACHHV010000037">
    <property type="protein sequence ID" value="MBB5888666.1"/>
    <property type="molecule type" value="Genomic_DNA"/>
</dbReference>
<dbReference type="InterPro" id="IPR028989">
    <property type="entry name" value="RimP_N"/>
</dbReference>
<dbReference type="SUPFAM" id="SSF74942">
    <property type="entry name" value="YhbC-like, C-terminal domain"/>
    <property type="match status" value="1"/>
</dbReference>
<evidence type="ECO:0000256" key="1">
    <source>
        <dbReference type="ARBA" id="ARBA00022490"/>
    </source>
</evidence>
<dbReference type="InterPro" id="IPR036847">
    <property type="entry name" value="RimP_C_sf"/>
</dbReference>
<proteinExistence type="inferred from homology"/>
<evidence type="ECO:0000256" key="3">
    <source>
        <dbReference type="HAMAP-Rule" id="MF_01077"/>
    </source>
</evidence>
<dbReference type="NCBIfam" id="NF000928">
    <property type="entry name" value="PRK00092.1-2"/>
    <property type="match status" value="1"/>
</dbReference>
<dbReference type="GO" id="GO:0006412">
    <property type="term" value="P:translation"/>
    <property type="evidence" value="ECO:0007669"/>
    <property type="project" value="TreeGrafter"/>
</dbReference>
<keyword evidence="7" id="KW-1185">Reference proteome</keyword>
<organism evidence="6 7">
    <name type="scientific">Lactovum miscens</name>
    <dbReference type="NCBI Taxonomy" id="190387"/>
    <lineage>
        <taxon>Bacteria</taxon>
        <taxon>Bacillati</taxon>
        <taxon>Bacillota</taxon>
        <taxon>Bacilli</taxon>
        <taxon>Lactobacillales</taxon>
        <taxon>Streptococcaceae</taxon>
        <taxon>Lactovum</taxon>
    </lineage>
</organism>
<dbReference type="Gene3D" id="2.30.30.180">
    <property type="entry name" value="Ribosome maturation factor RimP, C-terminal domain"/>
    <property type="match status" value="1"/>
</dbReference>
<feature type="domain" description="Ribosome maturation factor RimP N-terminal" evidence="4">
    <location>
        <begin position="18"/>
        <end position="86"/>
    </location>
</feature>
<dbReference type="Gene3D" id="3.30.300.70">
    <property type="entry name" value="RimP-like superfamily, N-terminal"/>
    <property type="match status" value="1"/>
</dbReference>
<comment type="subcellular location">
    <subcellularLocation>
        <location evidence="3">Cytoplasm</location>
    </subcellularLocation>
</comment>
<feature type="domain" description="Ribosome maturation factor RimP C-terminal" evidence="5">
    <location>
        <begin position="89"/>
        <end position="159"/>
    </location>
</feature>
<evidence type="ECO:0000313" key="6">
    <source>
        <dbReference type="EMBL" id="MBB5888666.1"/>
    </source>
</evidence>